<reference evidence="1 2" key="2">
    <citation type="journal article" date="2021" name="Genomics">
        <title>High-quality reference genome for Clonorchis sinensis.</title>
        <authorList>
            <person name="Young N.D."/>
            <person name="Stroehlein A.J."/>
            <person name="Kinkar L."/>
            <person name="Wang T."/>
            <person name="Sohn W.M."/>
            <person name="Chang B.C.H."/>
            <person name="Kaur P."/>
            <person name="Weisz D."/>
            <person name="Dudchenko O."/>
            <person name="Aiden E.L."/>
            <person name="Korhonen P.K."/>
            <person name="Gasser R.B."/>
        </authorList>
    </citation>
    <scope>NUCLEOTIDE SEQUENCE [LARGE SCALE GENOMIC DNA]</scope>
    <source>
        <tissue evidence="1">Body</tissue>
    </source>
</reference>
<accession>A0A8T1LX25</accession>
<protein>
    <submittedName>
        <fullName evidence="1">Uncharacterized protein</fullName>
    </submittedName>
</protein>
<name>A0A8T1LX25_CLOSI</name>
<comment type="caution">
    <text evidence="1">The sequence shown here is derived from an EMBL/GenBank/DDBJ whole genome shotgun (WGS) entry which is preliminary data.</text>
</comment>
<dbReference type="EMBL" id="NIRI02000077">
    <property type="protein sequence ID" value="KAG5441126.1"/>
    <property type="molecule type" value="Genomic_DNA"/>
</dbReference>
<reference evidence="1 2" key="1">
    <citation type="journal article" date="2018" name="Biotechnol. Adv.">
        <title>Improved genomic resources and new bioinformatic workflow for the carcinogenic parasite Clonorchis sinensis: Biotechnological implications.</title>
        <authorList>
            <person name="Wang D."/>
            <person name="Korhonen P.K."/>
            <person name="Gasser R.B."/>
            <person name="Young N.D."/>
        </authorList>
    </citation>
    <scope>NUCLEOTIDE SEQUENCE [LARGE SCALE GENOMIC DNA]</scope>
    <source>
        <strain evidence="1">Cs-k2</strain>
    </source>
</reference>
<sequence length="87" mass="9731">MFTSETSLVEIGSSVSVSTPLHASKYPKISGNSLGPLFCCNPAWKSNRCIIPFWTARLIRFQNQLDAQNSHNTTNLFFSWPLDQPKG</sequence>
<proteinExistence type="predicted"/>
<keyword evidence="2" id="KW-1185">Reference proteome</keyword>
<evidence type="ECO:0000313" key="1">
    <source>
        <dbReference type="EMBL" id="KAG5441126.1"/>
    </source>
</evidence>
<organism evidence="1 2">
    <name type="scientific">Clonorchis sinensis</name>
    <name type="common">Chinese liver fluke</name>
    <dbReference type="NCBI Taxonomy" id="79923"/>
    <lineage>
        <taxon>Eukaryota</taxon>
        <taxon>Metazoa</taxon>
        <taxon>Spiralia</taxon>
        <taxon>Lophotrochozoa</taxon>
        <taxon>Platyhelminthes</taxon>
        <taxon>Trematoda</taxon>
        <taxon>Digenea</taxon>
        <taxon>Opisthorchiida</taxon>
        <taxon>Opisthorchiata</taxon>
        <taxon>Opisthorchiidae</taxon>
        <taxon>Clonorchis</taxon>
    </lineage>
</organism>
<evidence type="ECO:0000313" key="2">
    <source>
        <dbReference type="Proteomes" id="UP000286415"/>
    </source>
</evidence>
<gene>
    <name evidence="1" type="ORF">CSKR_102773</name>
</gene>
<dbReference type="Proteomes" id="UP000286415">
    <property type="component" value="Unassembled WGS sequence"/>
</dbReference>